<evidence type="ECO:0000313" key="2">
    <source>
        <dbReference type="Proteomes" id="UP000017981"/>
    </source>
</evidence>
<proteinExistence type="predicted"/>
<dbReference type="EMBL" id="CAQL01000884">
    <property type="protein sequence ID" value="CCQ57739.1"/>
    <property type="molecule type" value="Genomic_DNA"/>
</dbReference>
<evidence type="ECO:0000313" key="1">
    <source>
        <dbReference type="EMBL" id="CCQ57739.1"/>
    </source>
</evidence>
<gene>
    <name evidence="1" type="ORF">CWATWH0005_693</name>
</gene>
<reference evidence="1 2" key="1">
    <citation type="submission" date="2013-01" db="EMBL/GenBank/DDBJ databases">
        <authorList>
            <person name="Bench S."/>
        </authorList>
    </citation>
    <scope>NUCLEOTIDE SEQUENCE [LARGE SCALE GENOMIC DNA]</scope>
    <source>
        <strain evidence="1 2">WH 0005</strain>
    </source>
</reference>
<dbReference type="AlphaFoldDB" id="T2IXV0"/>
<comment type="caution">
    <text evidence="1">The sequence shown here is derived from an EMBL/GenBank/DDBJ whole genome shotgun (WGS) entry which is preliminary data.</text>
</comment>
<reference evidence="1 2" key="2">
    <citation type="submission" date="2013-09" db="EMBL/GenBank/DDBJ databases">
        <title>Whole genome comparison of six Crocosphaera watsonii strains with differing phenotypes.</title>
        <authorList>
            <person name="Bench S.R."/>
            <person name="Heller P."/>
            <person name="Frank I."/>
            <person name="Arciniega M."/>
            <person name="Shilova I.N."/>
            <person name="Zehr J.P."/>
        </authorList>
    </citation>
    <scope>NUCLEOTIDE SEQUENCE [LARGE SCALE GENOMIC DNA]</scope>
    <source>
        <strain evidence="1 2">WH 0005</strain>
    </source>
</reference>
<sequence length="209" mass="21665">MVPSTSMVSPLMLPNSGTKGGGCNCSALSAMRMDSKLDLLMTPGVPKPSGTSSGAIELMAQVTCSAVSPKSSITPSPFKSVSSGVLRMGAEKEATCWVILRASASKSRSGEISRGRSIPSRVALRRSIRLMEDFSSALRTTTVPSGGGSLSRVKFQVITVPSVSMTTSGSRLKLTSGSRPWAYSTALALSGVVPVTLCARETMVSPSSK</sequence>
<name>T2IXV0_CROWT</name>
<dbReference type="Proteomes" id="UP000017981">
    <property type="component" value="Unassembled WGS sequence"/>
</dbReference>
<protein>
    <submittedName>
        <fullName evidence="1">Uncharacterized protein</fullName>
    </submittedName>
</protein>
<accession>T2IXV0</accession>
<organism evidence="1 2">
    <name type="scientific">Crocosphaera watsonii WH 0005</name>
    <dbReference type="NCBI Taxonomy" id="423472"/>
    <lineage>
        <taxon>Bacteria</taxon>
        <taxon>Bacillati</taxon>
        <taxon>Cyanobacteriota</taxon>
        <taxon>Cyanophyceae</taxon>
        <taxon>Oscillatoriophycideae</taxon>
        <taxon>Chroococcales</taxon>
        <taxon>Aphanothecaceae</taxon>
        <taxon>Crocosphaera</taxon>
    </lineage>
</organism>